<evidence type="ECO:0000256" key="4">
    <source>
        <dbReference type="ARBA" id="ARBA00023136"/>
    </source>
</evidence>
<protein>
    <submittedName>
        <fullName evidence="6">DUF2585 family protein</fullName>
    </submittedName>
</protein>
<comment type="caution">
    <text evidence="6">The sequence shown here is derived from an EMBL/GenBank/DDBJ whole genome shotgun (WGS) entry which is preliminary data.</text>
</comment>
<dbReference type="EMBL" id="JBHUIJ010000016">
    <property type="protein sequence ID" value="MFD2238347.1"/>
    <property type="molecule type" value="Genomic_DNA"/>
</dbReference>
<evidence type="ECO:0000256" key="2">
    <source>
        <dbReference type="ARBA" id="ARBA00022692"/>
    </source>
</evidence>
<evidence type="ECO:0000256" key="3">
    <source>
        <dbReference type="ARBA" id="ARBA00022989"/>
    </source>
</evidence>
<dbReference type="Proteomes" id="UP001597371">
    <property type="component" value="Unassembled WGS sequence"/>
</dbReference>
<keyword evidence="1" id="KW-1003">Cell membrane</keyword>
<keyword evidence="3 5" id="KW-1133">Transmembrane helix</keyword>
<reference evidence="7" key="1">
    <citation type="journal article" date="2019" name="Int. J. Syst. Evol. Microbiol.">
        <title>The Global Catalogue of Microorganisms (GCM) 10K type strain sequencing project: providing services to taxonomists for standard genome sequencing and annotation.</title>
        <authorList>
            <consortium name="The Broad Institute Genomics Platform"/>
            <consortium name="The Broad Institute Genome Sequencing Center for Infectious Disease"/>
            <person name="Wu L."/>
            <person name="Ma J."/>
        </authorList>
    </citation>
    <scope>NUCLEOTIDE SEQUENCE [LARGE SCALE GENOMIC DNA]</scope>
    <source>
        <strain evidence="7">ZS-35-S2</strain>
    </source>
</reference>
<proteinExistence type="predicted"/>
<evidence type="ECO:0000313" key="6">
    <source>
        <dbReference type="EMBL" id="MFD2238347.1"/>
    </source>
</evidence>
<name>A0ABW5CNG9_9HYPH</name>
<sequence>MNSSSPFLTERTSLADTPAGRIAIAVAILAALVLWLLAAGRPAACPCGTVRLFVADAASPQTSQQVADWYSALHIVFGLALWLWLDTIRPHWPVGRRLLVAFASAAIWEAVENLPFIIAVFGNAPGAPPYAGDSILNAVADTLFVVLGFLIGRALPGWAMLTLALGLEALVWSMANDGYALGALRVLGLPV</sequence>
<organism evidence="6 7">
    <name type="scientific">Aureimonas populi</name>
    <dbReference type="NCBI Taxonomy" id="1701758"/>
    <lineage>
        <taxon>Bacteria</taxon>
        <taxon>Pseudomonadati</taxon>
        <taxon>Pseudomonadota</taxon>
        <taxon>Alphaproteobacteria</taxon>
        <taxon>Hyphomicrobiales</taxon>
        <taxon>Aurantimonadaceae</taxon>
        <taxon>Aureimonas</taxon>
    </lineage>
</organism>
<feature type="transmembrane region" description="Helical" evidence="5">
    <location>
        <begin position="97"/>
        <end position="122"/>
    </location>
</feature>
<evidence type="ECO:0000256" key="5">
    <source>
        <dbReference type="SAM" id="Phobius"/>
    </source>
</evidence>
<keyword evidence="4 5" id="KW-0472">Membrane</keyword>
<accession>A0ABW5CNG9</accession>
<keyword evidence="2 5" id="KW-0812">Transmembrane</keyword>
<evidence type="ECO:0000313" key="7">
    <source>
        <dbReference type="Proteomes" id="UP001597371"/>
    </source>
</evidence>
<evidence type="ECO:0000256" key="1">
    <source>
        <dbReference type="ARBA" id="ARBA00022475"/>
    </source>
</evidence>
<feature type="transmembrane region" description="Helical" evidence="5">
    <location>
        <begin position="134"/>
        <end position="151"/>
    </location>
</feature>
<feature type="transmembrane region" description="Helical" evidence="5">
    <location>
        <begin position="67"/>
        <end position="85"/>
    </location>
</feature>
<dbReference type="Pfam" id="PF10755">
    <property type="entry name" value="DUF2585"/>
    <property type="match status" value="1"/>
</dbReference>
<gene>
    <name evidence="6" type="ORF">ACFSKQ_12890</name>
</gene>
<keyword evidence="7" id="KW-1185">Reference proteome</keyword>
<dbReference type="RefSeq" id="WP_209737020.1">
    <property type="nucleotide sequence ID" value="NZ_CP072611.1"/>
</dbReference>
<dbReference type="InterPro" id="IPR019691">
    <property type="entry name" value="DUF2585"/>
</dbReference>